<evidence type="ECO:0000313" key="2">
    <source>
        <dbReference type="EMBL" id="PSR22913.1"/>
    </source>
</evidence>
<dbReference type="Pfam" id="PF20114">
    <property type="entry name" value="DUF6504"/>
    <property type="match status" value="1"/>
</dbReference>
<dbReference type="InterPro" id="IPR045443">
    <property type="entry name" value="DUF6504"/>
</dbReference>
<evidence type="ECO:0000259" key="1">
    <source>
        <dbReference type="Pfam" id="PF20114"/>
    </source>
</evidence>
<organism evidence="2 3">
    <name type="scientific">Sulfobacillus acidophilus</name>
    <dbReference type="NCBI Taxonomy" id="53633"/>
    <lineage>
        <taxon>Bacteria</taxon>
        <taxon>Bacillati</taxon>
        <taxon>Bacillota</taxon>
        <taxon>Clostridia</taxon>
        <taxon>Eubacteriales</taxon>
        <taxon>Clostridiales Family XVII. Incertae Sedis</taxon>
        <taxon>Sulfobacillus</taxon>
    </lineage>
</organism>
<feature type="domain" description="DUF6504" evidence="1">
    <location>
        <begin position="9"/>
        <end position="77"/>
    </location>
</feature>
<dbReference type="Proteomes" id="UP000241848">
    <property type="component" value="Unassembled WGS sequence"/>
</dbReference>
<accession>A0A2T2WKZ8</accession>
<sequence length="77" mass="9999">MKRLEAVWVKDRVPQKFMWQRRLVVIYRILDYWRDIGEWWHNEPELWFWRVQSNDQGVYELAWDPTKNQWWLYHVYD</sequence>
<reference evidence="2 3" key="1">
    <citation type="journal article" date="2014" name="BMC Genomics">
        <title>Comparison of environmental and isolate Sulfobacillus genomes reveals diverse carbon, sulfur, nitrogen, and hydrogen metabolisms.</title>
        <authorList>
            <person name="Justice N.B."/>
            <person name="Norman A."/>
            <person name="Brown C.T."/>
            <person name="Singh A."/>
            <person name="Thomas B.C."/>
            <person name="Banfield J.F."/>
        </authorList>
    </citation>
    <scope>NUCLEOTIDE SEQUENCE [LARGE SCALE GENOMIC DNA]</scope>
    <source>
        <strain evidence="2">AMDSBA3</strain>
    </source>
</reference>
<dbReference type="EMBL" id="PXYV01000010">
    <property type="protein sequence ID" value="PSR22913.1"/>
    <property type="molecule type" value="Genomic_DNA"/>
</dbReference>
<proteinExistence type="predicted"/>
<protein>
    <recommendedName>
        <fullName evidence="1">DUF6504 domain-containing protein</fullName>
    </recommendedName>
</protein>
<evidence type="ECO:0000313" key="3">
    <source>
        <dbReference type="Proteomes" id="UP000241848"/>
    </source>
</evidence>
<comment type="caution">
    <text evidence="2">The sequence shown here is derived from an EMBL/GenBank/DDBJ whole genome shotgun (WGS) entry which is preliminary data.</text>
</comment>
<name>A0A2T2WKZ8_9FIRM</name>
<dbReference type="AlphaFoldDB" id="A0A2T2WKZ8"/>
<gene>
    <name evidence="2" type="ORF">C7B45_04650</name>
</gene>